<evidence type="ECO:0000256" key="1">
    <source>
        <dbReference type="ARBA" id="ARBA00023015"/>
    </source>
</evidence>
<dbReference type="GO" id="GO:0006355">
    <property type="term" value="P:regulation of DNA-templated transcription"/>
    <property type="evidence" value="ECO:0007669"/>
    <property type="project" value="TreeGrafter"/>
</dbReference>
<dbReference type="AlphaFoldDB" id="A0A8J2WI02"/>
<evidence type="ECO:0000256" key="2">
    <source>
        <dbReference type="ARBA" id="ARBA00023163"/>
    </source>
</evidence>
<dbReference type="GO" id="GO:0005634">
    <property type="term" value="C:nucleus"/>
    <property type="evidence" value="ECO:0007669"/>
    <property type="project" value="TreeGrafter"/>
</dbReference>
<keyword evidence="5" id="KW-1185">Reference proteome</keyword>
<evidence type="ECO:0000256" key="3">
    <source>
        <dbReference type="ARBA" id="ARBA00023242"/>
    </source>
</evidence>
<evidence type="ECO:0000313" key="5">
    <source>
        <dbReference type="Proteomes" id="UP000789390"/>
    </source>
</evidence>
<proteinExistence type="predicted"/>
<dbReference type="Proteomes" id="UP000789390">
    <property type="component" value="Unassembled WGS sequence"/>
</dbReference>
<keyword evidence="3" id="KW-0539">Nucleus</keyword>
<protein>
    <submittedName>
        <fullName evidence="4">Uncharacterized protein</fullName>
    </submittedName>
</protein>
<comment type="caution">
    <text evidence="4">The sequence shown here is derived from an EMBL/GenBank/DDBJ whole genome shotgun (WGS) entry which is preliminary data.</text>
</comment>
<evidence type="ECO:0000313" key="4">
    <source>
        <dbReference type="EMBL" id="CAH0107921.1"/>
    </source>
</evidence>
<keyword evidence="2" id="KW-0804">Transcription</keyword>
<reference evidence="4" key="1">
    <citation type="submission" date="2021-11" db="EMBL/GenBank/DDBJ databases">
        <authorList>
            <person name="Schell T."/>
        </authorList>
    </citation>
    <scope>NUCLEOTIDE SEQUENCE</scope>
    <source>
        <strain evidence="4">M5</strain>
    </source>
</reference>
<sequence length="578" mass="66119">MSGDMENQLPMPIDCQAVCQQQEKGDGTSCQETSVFLLELPHETLSETHFCGFALTDEHNDYIQSPTNIFVFDSSTSKVFPLYISSSIYNSHSDAMNVFFSPVAENTLHPNSNNNPVILDDAKTDSQSFVTSWHSESILDQMVNMGFVDLSPEASPSAADLYNENLLDCLLEHKDSDDLSEFSMFSEEEENVLQNAYPLTCYTDPFEESNLLIKTPILPSFTQQQEPAATFNFSILNNALSFDTFPEPSPTSFPIEDDVITLIALTPEATLLFAEQMRKHVQLLTQMHLITAQQSALAFATEECRTMIQDLLPLKQRMEIANLDEALELVTYWETIVTKTPPEKLMKFERTVVTSGEKKKFLKRTSKHPRRCPFNSKMVEIMAHSHVFIYPELLPRLAIFQSEPGPCMMSLHEEQLIAMGMEQFTPFCTELLKDDLKMSSKDNLVYSMISHYMLPHWTAKQIATRIKNKSFKNKRNKSESNPIKYYRRNKVAPPIHHNVQPFDRNTTVRLCDVPLHLLPERWQELLSKISNAPCRHCRQASEPFSSHQKPQITCLYNQDEAQPMKRRRISGELFADSD</sequence>
<dbReference type="EMBL" id="CAKKLH010000280">
    <property type="protein sequence ID" value="CAH0107921.1"/>
    <property type="molecule type" value="Genomic_DNA"/>
</dbReference>
<dbReference type="OrthoDB" id="6257037at2759"/>
<dbReference type="PANTHER" id="PTHR16088">
    <property type="entry name" value="YY1 ASSOCIATED PROTEIN-RELATED"/>
    <property type="match status" value="1"/>
</dbReference>
<accession>A0A8J2WI02</accession>
<dbReference type="InterPro" id="IPR052435">
    <property type="entry name" value="YY1-Transcr_Regul"/>
</dbReference>
<dbReference type="PANTHER" id="PTHR16088:SF3">
    <property type="entry name" value="GON-4-LIKE PROTEIN"/>
    <property type="match status" value="1"/>
</dbReference>
<organism evidence="4 5">
    <name type="scientific">Daphnia galeata</name>
    <dbReference type="NCBI Taxonomy" id="27404"/>
    <lineage>
        <taxon>Eukaryota</taxon>
        <taxon>Metazoa</taxon>
        <taxon>Ecdysozoa</taxon>
        <taxon>Arthropoda</taxon>
        <taxon>Crustacea</taxon>
        <taxon>Branchiopoda</taxon>
        <taxon>Diplostraca</taxon>
        <taxon>Cladocera</taxon>
        <taxon>Anomopoda</taxon>
        <taxon>Daphniidae</taxon>
        <taxon>Daphnia</taxon>
    </lineage>
</organism>
<keyword evidence="1" id="KW-0805">Transcription regulation</keyword>
<dbReference type="GO" id="GO:0003712">
    <property type="term" value="F:transcription coregulator activity"/>
    <property type="evidence" value="ECO:0007669"/>
    <property type="project" value="TreeGrafter"/>
</dbReference>
<name>A0A8J2WI02_9CRUS</name>
<gene>
    <name evidence="4" type="ORF">DGAL_LOCUS11260</name>
</gene>